<accession>A0A1G4ELH6</accession>
<gene>
    <name evidence="1" type="ORF">BWGO95_02803</name>
</gene>
<sequence length="27" mass="3031">MMKKWFFTLEGTNKVTANTPELGGSEL</sequence>
<dbReference type="Proteomes" id="UP000195696">
    <property type="component" value="Unassembled WGS sequence"/>
</dbReference>
<protein>
    <submittedName>
        <fullName evidence="1">Uncharacterized protein</fullName>
    </submittedName>
</protein>
<proteinExistence type="predicted"/>
<reference evidence="1 2" key="1">
    <citation type="submission" date="2016-08" db="EMBL/GenBank/DDBJ databases">
        <authorList>
            <person name="Seilhamer J.J."/>
        </authorList>
    </citation>
    <scope>NUCLEOTIDE SEQUENCE [LARGE SCALE GENOMIC DNA]</scope>
    <source>
        <strain evidence="1 2">SDA_GO95</strain>
    </source>
</reference>
<dbReference type="AlphaFoldDB" id="A0A1G4ELH6"/>
<organism evidence="1 2">
    <name type="scientific">Bacillus mycoides</name>
    <dbReference type="NCBI Taxonomy" id="1405"/>
    <lineage>
        <taxon>Bacteria</taxon>
        <taxon>Bacillati</taxon>
        <taxon>Bacillota</taxon>
        <taxon>Bacilli</taxon>
        <taxon>Bacillales</taxon>
        <taxon>Bacillaceae</taxon>
        <taxon>Bacillus</taxon>
        <taxon>Bacillus cereus group</taxon>
    </lineage>
</organism>
<evidence type="ECO:0000313" key="1">
    <source>
        <dbReference type="EMBL" id="SCB68658.1"/>
    </source>
</evidence>
<evidence type="ECO:0000313" key="2">
    <source>
        <dbReference type="Proteomes" id="UP000195696"/>
    </source>
</evidence>
<name>A0A1G4ELH6_BACMY</name>
<dbReference type="EMBL" id="FMAK01000034">
    <property type="protein sequence ID" value="SCB68658.1"/>
    <property type="molecule type" value="Genomic_DNA"/>
</dbReference>